<dbReference type="Pfam" id="PF03994">
    <property type="entry name" value="DUF350"/>
    <property type="match status" value="1"/>
</dbReference>
<dbReference type="OrthoDB" id="5191770at2"/>
<dbReference type="GO" id="GO:0005886">
    <property type="term" value="C:plasma membrane"/>
    <property type="evidence" value="ECO:0007669"/>
    <property type="project" value="UniProtKB-SubCell"/>
</dbReference>
<proteinExistence type="inferred from homology"/>
<name>A0A239MUR6_9ACTN</name>
<comment type="similarity">
    <text evidence="2">Belongs to the UPF0719 family.</text>
</comment>
<evidence type="ECO:0000256" key="7">
    <source>
        <dbReference type="SAM" id="Phobius"/>
    </source>
</evidence>
<keyword evidence="4 7" id="KW-0812">Transmembrane</keyword>
<dbReference type="AlphaFoldDB" id="A0A239MUR6"/>
<evidence type="ECO:0000256" key="2">
    <source>
        <dbReference type="ARBA" id="ARBA00005779"/>
    </source>
</evidence>
<keyword evidence="9" id="KW-1185">Reference proteome</keyword>
<comment type="subcellular location">
    <subcellularLocation>
        <location evidence="1">Cell membrane</location>
        <topology evidence="1">Multi-pass membrane protein</topology>
    </subcellularLocation>
</comment>
<evidence type="ECO:0000256" key="1">
    <source>
        <dbReference type="ARBA" id="ARBA00004651"/>
    </source>
</evidence>
<dbReference type="EMBL" id="FZOD01000045">
    <property type="protein sequence ID" value="SNT45902.1"/>
    <property type="molecule type" value="Genomic_DNA"/>
</dbReference>
<evidence type="ECO:0000313" key="8">
    <source>
        <dbReference type="EMBL" id="SNT45902.1"/>
    </source>
</evidence>
<feature type="transmembrane region" description="Helical" evidence="7">
    <location>
        <begin position="71"/>
        <end position="94"/>
    </location>
</feature>
<keyword evidence="6 7" id="KW-0472">Membrane</keyword>
<protein>
    <submittedName>
        <fullName evidence="8">Uncharacterized membrane protein YjfL, UPF0719 family</fullName>
    </submittedName>
</protein>
<organism evidence="8 9">
    <name type="scientific">Streptosporangium subroseum</name>
    <dbReference type="NCBI Taxonomy" id="106412"/>
    <lineage>
        <taxon>Bacteria</taxon>
        <taxon>Bacillati</taxon>
        <taxon>Actinomycetota</taxon>
        <taxon>Actinomycetes</taxon>
        <taxon>Streptosporangiales</taxon>
        <taxon>Streptosporangiaceae</taxon>
        <taxon>Streptosporangium</taxon>
    </lineage>
</organism>
<evidence type="ECO:0000313" key="9">
    <source>
        <dbReference type="Proteomes" id="UP000198282"/>
    </source>
</evidence>
<evidence type="ECO:0000256" key="4">
    <source>
        <dbReference type="ARBA" id="ARBA00022692"/>
    </source>
</evidence>
<gene>
    <name evidence="8" type="ORF">SAMN05216276_104565</name>
</gene>
<dbReference type="RefSeq" id="WP_089211301.1">
    <property type="nucleotide sequence ID" value="NZ_FZOD01000045.1"/>
</dbReference>
<sequence>MSPTPLPSPIVQVPMPVDTTSLAEILGRGALAIAAYAALGVILLIIGFYVLDLAIPGKLSQLIKVDRNPNATLLTGSGLAAVGLIVSVSIWSSGGALHEGLLATLVFGLVGIAVQTVAMVAFDKVAGISVRELVKEPNLQPGTRLLAVTHMVIGLITAAAVI</sequence>
<dbReference type="Proteomes" id="UP000198282">
    <property type="component" value="Unassembled WGS sequence"/>
</dbReference>
<evidence type="ECO:0000256" key="3">
    <source>
        <dbReference type="ARBA" id="ARBA00022475"/>
    </source>
</evidence>
<keyword evidence="5 7" id="KW-1133">Transmembrane helix</keyword>
<feature type="transmembrane region" description="Helical" evidence="7">
    <location>
        <begin position="100"/>
        <end position="122"/>
    </location>
</feature>
<dbReference type="InterPro" id="IPR007140">
    <property type="entry name" value="DUF350"/>
</dbReference>
<evidence type="ECO:0000256" key="5">
    <source>
        <dbReference type="ARBA" id="ARBA00022989"/>
    </source>
</evidence>
<reference evidence="8 9" key="1">
    <citation type="submission" date="2017-06" db="EMBL/GenBank/DDBJ databases">
        <authorList>
            <person name="Kim H.J."/>
            <person name="Triplett B.A."/>
        </authorList>
    </citation>
    <scope>NUCLEOTIDE SEQUENCE [LARGE SCALE GENOMIC DNA]</scope>
    <source>
        <strain evidence="8 9">CGMCC 4.2132</strain>
    </source>
</reference>
<evidence type="ECO:0000256" key="6">
    <source>
        <dbReference type="ARBA" id="ARBA00023136"/>
    </source>
</evidence>
<keyword evidence="3" id="KW-1003">Cell membrane</keyword>
<feature type="transmembrane region" description="Helical" evidence="7">
    <location>
        <begin position="25"/>
        <end position="51"/>
    </location>
</feature>
<accession>A0A239MUR6</accession>